<dbReference type="InterPro" id="IPR052055">
    <property type="entry name" value="Hepadnavirus_pol/RT"/>
</dbReference>
<feature type="region of interest" description="Disordered" evidence="3">
    <location>
        <begin position="1"/>
        <end position="71"/>
    </location>
</feature>
<name>A0A8T1TFL3_CHESE</name>
<evidence type="ECO:0000313" key="5">
    <source>
        <dbReference type="EMBL" id="KAG6939595.1"/>
    </source>
</evidence>
<dbReference type="PANTHER" id="PTHR33050:SF7">
    <property type="entry name" value="RIBONUCLEASE H"/>
    <property type="match status" value="1"/>
</dbReference>
<gene>
    <name evidence="5" type="ORF">G0U57_000749</name>
</gene>
<evidence type="ECO:0000256" key="3">
    <source>
        <dbReference type="SAM" id="MobiDB-lite"/>
    </source>
</evidence>
<reference evidence="5 6" key="1">
    <citation type="journal article" date="2020" name="G3 (Bethesda)">
        <title>Draft Genome of the Common Snapping Turtle, Chelydra serpentina, a Model for Phenotypic Plasticity in Reptiles.</title>
        <authorList>
            <person name="Das D."/>
            <person name="Singh S.K."/>
            <person name="Bierstedt J."/>
            <person name="Erickson A."/>
            <person name="Galli G.L.J."/>
            <person name="Crossley D.A. 2nd"/>
            <person name="Rhen T."/>
        </authorList>
    </citation>
    <scope>NUCLEOTIDE SEQUENCE [LARGE SCALE GENOMIC DNA]</scope>
    <source>
        <strain evidence="5">KW</strain>
    </source>
</reference>
<dbReference type="InterPro" id="IPR000477">
    <property type="entry name" value="RT_dom"/>
</dbReference>
<keyword evidence="6" id="KW-1185">Reference proteome</keyword>
<dbReference type="Gene3D" id="3.30.70.270">
    <property type="match status" value="1"/>
</dbReference>
<dbReference type="OrthoDB" id="6773263at2759"/>
<comment type="similarity">
    <text evidence="1">Belongs to the beta type-B retroviral polymerase family. HERV class-II K(HML-2) pol subfamily.</text>
</comment>
<feature type="domain" description="Reverse transcriptase" evidence="4">
    <location>
        <begin position="159"/>
        <end position="341"/>
    </location>
</feature>
<protein>
    <recommendedName>
        <fullName evidence="2">ribonuclease H</fullName>
        <ecNumber evidence="2">3.1.26.4</ecNumber>
    </recommendedName>
</protein>
<dbReference type="CDD" id="cd03714">
    <property type="entry name" value="RT_DIRS1"/>
    <property type="match status" value="1"/>
</dbReference>
<dbReference type="Gene3D" id="3.10.10.10">
    <property type="entry name" value="HIV Type 1 Reverse Transcriptase, subunit A, domain 1"/>
    <property type="match status" value="1"/>
</dbReference>
<dbReference type="CDD" id="cd09275">
    <property type="entry name" value="RNase_HI_RT_DIRS1"/>
    <property type="match status" value="1"/>
</dbReference>
<sequence>MVEPSSARWGCIPQRRSADPSGPSDNVPTSHPHHDRTSTGGRVVEGAGDNNPVDRPASSRAPTNHRRGPNKIFEGTLEAGVPVLIDPVPLFLDRLFLFSPAWSEITTDRWVIRTVQKGYHLQFVSPPPSHPPSLSLFRDPSHEQLLIQEVQELLSAGAVEEVPRELRGKGFYSRYFLIPKAKGGLRPILDLRGLNKFMVKLKFRMLSLGTIIPSLDQGDWYAALDMKDAYFHIAIYPPHRRFLRFVVGQRHFQFTVLPFGLSTAPRVFTKCMAVVAAALRRQRVQLFPYLDDWLIRGNSSSQVQSHIRTAMGMFRRLGLLLNVEKSTLVPTQRLDFIGAVLDSTLARAFLPEARFLTLTTTIRSLQAFPTSTARCCLSLLGHMASCTFVTAHARLRLRPLQAWLASAYRPRRDSLDIILTVPAQVLASLNWWLDPRKVMSGVPFHPPQPSLALTTDASSLGWGAHLQNLQTQGLWSEQELTLHINVRELRAVRLACQAFTQHLQGRCVTILTDNTTAMHYINRQGGARSLPLCREAIHLWDFCIAHSIHLVASFLPGVQNTLADRLSRSFQTHEWSIRPDVIHSVFRKWGFPHIDLFATRENRKCHVFCSLQGRSPGSLTDTFLHPWTDHLSYAFPPVPLVHRVLLKLRRDKARLILIAPAWPRQHWYTTLLELSVAAPITLPL</sequence>
<evidence type="ECO:0000256" key="2">
    <source>
        <dbReference type="ARBA" id="ARBA00012180"/>
    </source>
</evidence>
<evidence type="ECO:0000256" key="1">
    <source>
        <dbReference type="ARBA" id="ARBA00010879"/>
    </source>
</evidence>
<comment type="caution">
    <text evidence="5">The sequence shown here is derived from an EMBL/GenBank/DDBJ whole genome shotgun (WGS) entry which is preliminary data.</text>
</comment>
<dbReference type="EC" id="3.1.26.4" evidence="2"/>
<dbReference type="Proteomes" id="UP000765507">
    <property type="component" value="Unassembled WGS sequence"/>
</dbReference>
<dbReference type="InterPro" id="IPR043128">
    <property type="entry name" value="Rev_trsase/Diguanyl_cyclase"/>
</dbReference>
<dbReference type="PROSITE" id="PS50878">
    <property type="entry name" value="RT_POL"/>
    <property type="match status" value="1"/>
</dbReference>
<dbReference type="AlphaFoldDB" id="A0A8T1TFL3"/>
<dbReference type="GO" id="GO:0004523">
    <property type="term" value="F:RNA-DNA hybrid ribonuclease activity"/>
    <property type="evidence" value="ECO:0007669"/>
    <property type="project" value="UniProtKB-EC"/>
</dbReference>
<organism evidence="5 6">
    <name type="scientific">Chelydra serpentina</name>
    <name type="common">Snapping turtle</name>
    <name type="synonym">Testudo serpentina</name>
    <dbReference type="NCBI Taxonomy" id="8475"/>
    <lineage>
        <taxon>Eukaryota</taxon>
        <taxon>Metazoa</taxon>
        <taxon>Chordata</taxon>
        <taxon>Craniata</taxon>
        <taxon>Vertebrata</taxon>
        <taxon>Euteleostomi</taxon>
        <taxon>Archelosauria</taxon>
        <taxon>Testudinata</taxon>
        <taxon>Testudines</taxon>
        <taxon>Cryptodira</taxon>
        <taxon>Durocryptodira</taxon>
        <taxon>Americhelydia</taxon>
        <taxon>Chelydroidea</taxon>
        <taxon>Chelydridae</taxon>
        <taxon>Chelydra</taxon>
    </lineage>
</organism>
<dbReference type="SUPFAM" id="SSF56672">
    <property type="entry name" value="DNA/RNA polymerases"/>
    <property type="match status" value="1"/>
</dbReference>
<dbReference type="Pfam" id="PF00078">
    <property type="entry name" value="RVT_1"/>
    <property type="match status" value="1"/>
</dbReference>
<dbReference type="PANTHER" id="PTHR33050">
    <property type="entry name" value="REVERSE TRANSCRIPTASE DOMAIN-CONTAINING PROTEIN"/>
    <property type="match status" value="1"/>
</dbReference>
<proteinExistence type="inferred from homology"/>
<evidence type="ECO:0000313" key="6">
    <source>
        <dbReference type="Proteomes" id="UP000765507"/>
    </source>
</evidence>
<accession>A0A8T1TFL3</accession>
<dbReference type="EMBL" id="JAHGAV010000010">
    <property type="protein sequence ID" value="KAG6939595.1"/>
    <property type="molecule type" value="Genomic_DNA"/>
</dbReference>
<evidence type="ECO:0000259" key="4">
    <source>
        <dbReference type="PROSITE" id="PS50878"/>
    </source>
</evidence>
<dbReference type="InterPro" id="IPR043502">
    <property type="entry name" value="DNA/RNA_pol_sf"/>
</dbReference>